<dbReference type="GO" id="GO:0043005">
    <property type="term" value="C:neuron projection"/>
    <property type="evidence" value="ECO:0007669"/>
    <property type="project" value="TreeGrafter"/>
</dbReference>
<evidence type="ECO:0000256" key="2">
    <source>
        <dbReference type="ARBA" id="ARBA00022692"/>
    </source>
</evidence>
<dbReference type="Pfam" id="PF02453">
    <property type="entry name" value="Reticulon"/>
    <property type="match status" value="1"/>
</dbReference>
<evidence type="ECO:0000256" key="3">
    <source>
        <dbReference type="ARBA" id="ARBA00022824"/>
    </source>
</evidence>
<dbReference type="GO" id="GO:0030182">
    <property type="term" value="P:neuron differentiation"/>
    <property type="evidence" value="ECO:0007669"/>
    <property type="project" value="TreeGrafter"/>
</dbReference>
<sequence length="208" mass="23074">MASKVMDLIYWREMGRTGVVLTGLVLGLLCLFQLSAITVISTMSLSIMCFTLPVRLLYKALELFHWGSGAHPFQSYIEPDANLTDEQTIVYVQQIVVLTASAITKIKQLFFVADLTDSIKFVVLMYLLTYVGVLCNGLTLLIIGVICMFSVPLFYKRQQEQIEKIGTAVSSPIKKITNLICYLVQRTKSPPVPAPTSTPGSKTKAKTK</sequence>
<feature type="domain" description="Reticulon" evidence="8">
    <location>
        <begin position="5"/>
        <end position="208"/>
    </location>
</feature>
<dbReference type="EMBL" id="JAFIRN010000008">
    <property type="protein sequence ID" value="KAG5844278.1"/>
    <property type="molecule type" value="Genomic_DNA"/>
</dbReference>
<dbReference type="Gene3D" id="1.20.5.2480">
    <property type="match status" value="1"/>
</dbReference>
<keyword evidence="4 6" id="KW-1133">Transmembrane helix</keyword>
<dbReference type="GO" id="GO:0005789">
    <property type="term" value="C:endoplasmic reticulum membrane"/>
    <property type="evidence" value="ECO:0007669"/>
    <property type="project" value="UniProtKB-SubCell"/>
</dbReference>
<dbReference type="PANTHER" id="PTHR45799:SF7">
    <property type="entry name" value="RETICULON"/>
    <property type="match status" value="1"/>
</dbReference>
<evidence type="ECO:0000256" key="4">
    <source>
        <dbReference type="ARBA" id="ARBA00022989"/>
    </source>
</evidence>
<accession>A0A9D3MB89</accession>
<keyword evidence="5 6" id="KW-0472">Membrane</keyword>
<keyword evidence="10" id="KW-1185">Reference proteome</keyword>
<proteinExistence type="predicted"/>
<feature type="transmembrane region" description="Helical" evidence="6">
    <location>
        <begin position="127"/>
        <end position="155"/>
    </location>
</feature>
<dbReference type="PROSITE" id="PS50845">
    <property type="entry name" value="RETICULON"/>
    <property type="match status" value="1"/>
</dbReference>
<evidence type="ECO:0000256" key="5">
    <source>
        <dbReference type="ARBA" id="ARBA00023136"/>
    </source>
</evidence>
<protein>
    <recommendedName>
        <fullName evidence="6">Reticulon</fullName>
    </recommendedName>
</protein>
<keyword evidence="2 6" id="KW-0812">Transmembrane</keyword>
<dbReference type="GO" id="GO:0071787">
    <property type="term" value="P:endoplasmic reticulum tubular network formation"/>
    <property type="evidence" value="ECO:0007669"/>
    <property type="project" value="TreeGrafter"/>
</dbReference>
<name>A0A9D3MB89_ANGAN</name>
<comment type="caution">
    <text evidence="6">Lacks conserved residue(s) required for the propagation of feature annotation.</text>
</comment>
<comment type="caution">
    <text evidence="9">The sequence shown here is derived from an EMBL/GenBank/DDBJ whole genome shotgun (WGS) entry which is preliminary data.</text>
</comment>
<evidence type="ECO:0000259" key="8">
    <source>
        <dbReference type="PROSITE" id="PS50845"/>
    </source>
</evidence>
<gene>
    <name evidence="9" type="ORF">ANANG_G00160740</name>
</gene>
<reference evidence="9" key="1">
    <citation type="submission" date="2021-01" db="EMBL/GenBank/DDBJ databases">
        <title>A chromosome-scale assembly of European eel, Anguilla anguilla.</title>
        <authorList>
            <person name="Henkel C."/>
            <person name="Jong-Raadsen S.A."/>
            <person name="Dufour S."/>
            <person name="Weltzien F.-A."/>
            <person name="Palstra A.P."/>
            <person name="Pelster B."/>
            <person name="Spaink H.P."/>
            <person name="Van Den Thillart G.E."/>
            <person name="Jansen H."/>
            <person name="Zahm M."/>
            <person name="Klopp C."/>
            <person name="Cedric C."/>
            <person name="Louis A."/>
            <person name="Berthelot C."/>
            <person name="Parey E."/>
            <person name="Roest Crollius H."/>
            <person name="Montfort J."/>
            <person name="Robinson-Rechavi M."/>
            <person name="Bucao C."/>
            <person name="Bouchez O."/>
            <person name="Gislard M."/>
            <person name="Lluch J."/>
            <person name="Milhes M."/>
            <person name="Lampietro C."/>
            <person name="Lopez Roques C."/>
            <person name="Donnadieu C."/>
            <person name="Braasch I."/>
            <person name="Desvignes T."/>
            <person name="Postlethwait J."/>
            <person name="Bobe J."/>
            <person name="Guiguen Y."/>
            <person name="Dirks R."/>
        </authorList>
    </citation>
    <scope>NUCLEOTIDE SEQUENCE</scope>
    <source>
        <strain evidence="9">Tag_6206</strain>
        <tissue evidence="9">Liver</tissue>
    </source>
</reference>
<feature type="region of interest" description="Disordered" evidence="7">
    <location>
        <begin position="189"/>
        <end position="208"/>
    </location>
</feature>
<evidence type="ECO:0000313" key="10">
    <source>
        <dbReference type="Proteomes" id="UP001044222"/>
    </source>
</evidence>
<organism evidence="9 10">
    <name type="scientific">Anguilla anguilla</name>
    <name type="common">European freshwater eel</name>
    <name type="synonym">Muraena anguilla</name>
    <dbReference type="NCBI Taxonomy" id="7936"/>
    <lineage>
        <taxon>Eukaryota</taxon>
        <taxon>Metazoa</taxon>
        <taxon>Chordata</taxon>
        <taxon>Craniata</taxon>
        <taxon>Vertebrata</taxon>
        <taxon>Euteleostomi</taxon>
        <taxon>Actinopterygii</taxon>
        <taxon>Neopterygii</taxon>
        <taxon>Teleostei</taxon>
        <taxon>Anguilliformes</taxon>
        <taxon>Anguillidae</taxon>
        <taxon>Anguilla</taxon>
    </lineage>
</organism>
<evidence type="ECO:0000256" key="1">
    <source>
        <dbReference type="ARBA" id="ARBA00004477"/>
    </source>
</evidence>
<dbReference type="GO" id="GO:0014069">
    <property type="term" value="C:postsynaptic density"/>
    <property type="evidence" value="ECO:0007669"/>
    <property type="project" value="TreeGrafter"/>
</dbReference>
<dbReference type="InterPro" id="IPR046964">
    <property type="entry name" value="RTN1-4"/>
</dbReference>
<dbReference type="Proteomes" id="UP001044222">
    <property type="component" value="Chromosome 8"/>
</dbReference>
<dbReference type="AlphaFoldDB" id="A0A9D3MB89"/>
<evidence type="ECO:0000313" key="9">
    <source>
        <dbReference type="EMBL" id="KAG5844278.1"/>
    </source>
</evidence>
<dbReference type="GO" id="GO:0007420">
    <property type="term" value="P:brain development"/>
    <property type="evidence" value="ECO:0007669"/>
    <property type="project" value="TreeGrafter"/>
</dbReference>
<comment type="subcellular location">
    <subcellularLocation>
        <location evidence="1">Endoplasmic reticulum membrane</location>
        <topology evidence="1">Multi-pass membrane protein</topology>
    </subcellularLocation>
</comment>
<evidence type="ECO:0000256" key="7">
    <source>
        <dbReference type="SAM" id="MobiDB-lite"/>
    </source>
</evidence>
<dbReference type="InterPro" id="IPR003388">
    <property type="entry name" value="Reticulon"/>
</dbReference>
<dbReference type="PANTHER" id="PTHR45799">
    <property type="entry name" value="RETICULON-LIKE PROTEIN"/>
    <property type="match status" value="1"/>
</dbReference>
<evidence type="ECO:0000256" key="6">
    <source>
        <dbReference type="RuleBase" id="RU210713"/>
    </source>
</evidence>
<keyword evidence="3" id="KW-0256">Endoplasmic reticulum</keyword>